<evidence type="ECO:0000313" key="2">
    <source>
        <dbReference type="EMBL" id="CAI8024407.1"/>
    </source>
</evidence>
<dbReference type="EMBL" id="CASHTH010002074">
    <property type="protein sequence ID" value="CAI8024407.1"/>
    <property type="molecule type" value="Genomic_DNA"/>
</dbReference>
<feature type="domain" description="GAF" evidence="1">
    <location>
        <begin position="204"/>
        <end position="359"/>
    </location>
</feature>
<dbReference type="InterPro" id="IPR029016">
    <property type="entry name" value="GAF-like_dom_sf"/>
</dbReference>
<keyword evidence="3" id="KW-1185">Reference proteome</keyword>
<dbReference type="SUPFAM" id="SSF55781">
    <property type="entry name" value="GAF domain-like"/>
    <property type="match status" value="2"/>
</dbReference>
<organism evidence="2 3">
    <name type="scientific">Geodia barretti</name>
    <name type="common">Barrett's horny sponge</name>
    <dbReference type="NCBI Taxonomy" id="519541"/>
    <lineage>
        <taxon>Eukaryota</taxon>
        <taxon>Metazoa</taxon>
        <taxon>Porifera</taxon>
        <taxon>Demospongiae</taxon>
        <taxon>Heteroscleromorpha</taxon>
        <taxon>Tetractinellida</taxon>
        <taxon>Astrophorina</taxon>
        <taxon>Geodiidae</taxon>
        <taxon>Geodia</taxon>
    </lineage>
</organism>
<sequence>MAEQVLERGRSNYDFLLRRPSAILETQFEASILLVGAATSPLELRLAVTSALHTALPDLVCSLVLLLDVETQQLAYFETNDSPLYMPTSGVVWDSVRRRSADTLAEAIPSSDPIRTLYPALPPSLGDGQVVVVLPVLPVKGHQIVAVMLAVCSKLQPPHEGKLQWLKKNVLVASQRVMKNAVAEKERRRAEGMLRVCGDLIDLDSSILLLKIHKHLKSILDAKASMVLIVDEVTNELICQTFDDVALDTPFTLPMAETLYGRCVESGQNILIDNVAEDMRYNPAVDTVNNYEPSSMICMPVQVQREGHSAPKTIAVAVVFDKTVEKGGKFTSRDVENMGFVLRFSSTLLANTLAYQREMLLRKHNVALLEMARNLFSSVSDQDKLLRAVMNEAKKLTNAERCSVFLLDLQGHELVASVFDGAVPAQSPFRIAVGQGIAGFVAKTGEIVNIKNAYKHPKFFKEIDMSTGFHTRNILCFPIKNNTGDVVGVAELCNKVGGNFFTKYDQELAATFSVYCGISLYHAGTL</sequence>
<dbReference type="AlphaFoldDB" id="A0AA35S8X3"/>
<protein>
    <submittedName>
        <fullName evidence="2">cGMP-dependent 3',5'-cyclic phosphodiesterase</fullName>
    </submittedName>
</protein>
<dbReference type="SMART" id="SM00065">
    <property type="entry name" value="GAF"/>
    <property type="match status" value="2"/>
</dbReference>
<evidence type="ECO:0000313" key="3">
    <source>
        <dbReference type="Proteomes" id="UP001174909"/>
    </source>
</evidence>
<gene>
    <name evidence="2" type="ORF">GBAR_LOCUS14174</name>
</gene>
<reference evidence="2" key="1">
    <citation type="submission" date="2023-03" db="EMBL/GenBank/DDBJ databases">
        <authorList>
            <person name="Steffen K."/>
            <person name="Cardenas P."/>
        </authorList>
    </citation>
    <scope>NUCLEOTIDE SEQUENCE</scope>
</reference>
<dbReference type="PANTHER" id="PTHR43155:SF2">
    <property type="entry name" value="CYCLIC DI-GMP PHOSPHODIESTERASE PA4108"/>
    <property type="match status" value="1"/>
</dbReference>
<dbReference type="Proteomes" id="UP001174909">
    <property type="component" value="Unassembled WGS sequence"/>
</dbReference>
<feature type="domain" description="GAF" evidence="1">
    <location>
        <begin position="381"/>
        <end position="526"/>
    </location>
</feature>
<comment type="caution">
    <text evidence="2">The sequence shown here is derived from an EMBL/GenBank/DDBJ whole genome shotgun (WGS) entry which is preliminary data.</text>
</comment>
<dbReference type="Gene3D" id="3.30.450.40">
    <property type="match status" value="2"/>
</dbReference>
<accession>A0AA35S8X3</accession>
<dbReference type="Pfam" id="PF01590">
    <property type="entry name" value="GAF"/>
    <property type="match status" value="2"/>
</dbReference>
<proteinExistence type="predicted"/>
<dbReference type="InterPro" id="IPR003018">
    <property type="entry name" value="GAF"/>
</dbReference>
<name>A0AA35S8X3_GEOBA</name>
<evidence type="ECO:0000259" key="1">
    <source>
        <dbReference type="SMART" id="SM00065"/>
    </source>
</evidence>
<dbReference type="PANTHER" id="PTHR43155">
    <property type="entry name" value="CYCLIC DI-GMP PHOSPHODIESTERASE PA4108-RELATED"/>
    <property type="match status" value="1"/>
</dbReference>